<dbReference type="RefSeq" id="WP_166145889.1">
    <property type="nucleotide sequence ID" value="NZ_JAANYN010000003.1"/>
</dbReference>
<dbReference type="Proteomes" id="UP000649799">
    <property type="component" value="Unassembled WGS sequence"/>
</dbReference>
<keyword evidence="1" id="KW-1133">Transmembrane helix</keyword>
<name>A0ABX0H9T9_9BACT</name>
<evidence type="ECO:0000313" key="3">
    <source>
        <dbReference type="Proteomes" id="UP000649799"/>
    </source>
</evidence>
<sequence>MSILKNPYFLLPALLFWVNQYLERIQAIFIPYLYSYFDDLMAMPVVLGTTLQIYRWIHPLKNGFVFTPVQVMVGLVYFSILFEGLLPIWSSTYTRDFWDVGCYLIGTVYFYFLINRNRA</sequence>
<comment type="caution">
    <text evidence="2">The sequence shown here is derived from an EMBL/GenBank/DDBJ whole genome shotgun (WGS) entry which is preliminary data.</text>
</comment>
<proteinExistence type="predicted"/>
<keyword evidence="1" id="KW-0812">Transmembrane</keyword>
<accession>A0ABX0H9T9</accession>
<feature type="transmembrane region" description="Helical" evidence="1">
    <location>
        <begin position="64"/>
        <end position="85"/>
    </location>
</feature>
<reference evidence="2 3" key="1">
    <citation type="submission" date="2020-03" db="EMBL/GenBank/DDBJ databases">
        <title>Cyclobacterium plantarum sp. nov., a marine bacterium isolated from a coastal-marine wetland.</title>
        <authorList>
            <person name="Sanchez-Porro C."/>
            <person name="Ventosa A."/>
            <person name="Amoozegar M."/>
        </authorList>
    </citation>
    <scope>NUCLEOTIDE SEQUENCE [LARGE SCALE GENOMIC DNA]</scope>
    <source>
        <strain evidence="2 3">GBPx2</strain>
    </source>
</reference>
<keyword evidence="3" id="KW-1185">Reference proteome</keyword>
<gene>
    <name evidence="2" type="ORF">G9Q97_09070</name>
</gene>
<keyword evidence="1" id="KW-0472">Membrane</keyword>
<protein>
    <submittedName>
        <fullName evidence="2">Magnesium citrate secondary transporter</fullName>
    </submittedName>
</protein>
<evidence type="ECO:0000256" key="1">
    <source>
        <dbReference type="SAM" id="Phobius"/>
    </source>
</evidence>
<dbReference type="EMBL" id="JAANYN010000003">
    <property type="protein sequence ID" value="NHE56962.1"/>
    <property type="molecule type" value="Genomic_DNA"/>
</dbReference>
<organism evidence="2 3">
    <name type="scientific">Cyclobacterium plantarum</name>
    <dbReference type="NCBI Taxonomy" id="2716263"/>
    <lineage>
        <taxon>Bacteria</taxon>
        <taxon>Pseudomonadati</taxon>
        <taxon>Bacteroidota</taxon>
        <taxon>Cytophagia</taxon>
        <taxon>Cytophagales</taxon>
        <taxon>Cyclobacteriaceae</taxon>
        <taxon>Cyclobacterium</taxon>
    </lineage>
</organism>
<evidence type="ECO:0000313" key="2">
    <source>
        <dbReference type="EMBL" id="NHE56962.1"/>
    </source>
</evidence>
<feature type="transmembrane region" description="Helical" evidence="1">
    <location>
        <begin position="97"/>
        <end position="114"/>
    </location>
</feature>